<dbReference type="InterPro" id="IPR001584">
    <property type="entry name" value="Integrase_cat-core"/>
</dbReference>
<name>A0A431VD59_9DEIO</name>
<dbReference type="InterPro" id="IPR048020">
    <property type="entry name" value="Transpos_IS3"/>
</dbReference>
<protein>
    <submittedName>
        <fullName evidence="2">IS3 family transposase</fullName>
    </submittedName>
</protein>
<dbReference type="InterPro" id="IPR050900">
    <property type="entry name" value="Transposase_IS3/IS150/IS904"/>
</dbReference>
<dbReference type="PROSITE" id="PS50994">
    <property type="entry name" value="INTEGRASE"/>
    <property type="match status" value="1"/>
</dbReference>
<dbReference type="PANTHER" id="PTHR46889:SF4">
    <property type="entry name" value="TRANSPOSASE INSO FOR INSERTION SEQUENCE ELEMENT IS911B-RELATED"/>
    <property type="match status" value="1"/>
</dbReference>
<dbReference type="Pfam" id="PF13276">
    <property type="entry name" value="HTH_21"/>
    <property type="match status" value="1"/>
</dbReference>
<gene>
    <name evidence="2" type="ORF">EJ104_13835</name>
</gene>
<dbReference type="GO" id="GO:0003676">
    <property type="term" value="F:nucleic acid binding"/>
    <property type="evidence" value="ECO:0007669"/>
    <property type="project" value="InterPro"/>
</dbReference>
<feature type="non-terminal residue" evidence="2">
    <location>
        <position position="1"/>
    </location>
</feature>
<dbReference type="NCBIfam" id="NF033516">
    <property type="entry name" value="transpos_IS3"/>
    <property type="match status" value="1"/>
</dbReference>
<dbReference type="RefSeq" id="WP_126353719.1">
    <property type="nucleotide sequence ID" value="NZ_RXPE01000083.1"/>
</dbReference>
<dbReference type="InterPro" id="IPR036397">
    <property type="entry name" value="RNaseH_sf"/>
</dbReference>
<evidence type="ECO:0000259" key="1">
    <source>
        <dbReference type="PROSITE" id="PS50994"/>
    </source>
</evidence>
<sequence>GYPKKGAGVLRQADLTFQFIHDHQGEFPIALMCRVLEVSVSGYYAWRTRPQSRRSLEDEVLTEKIKYFHERSHRTYGTIRLKEDLAGEGFQVSRHRIGRLMREANLEVRYKKPTRKTTNSNHAHPVAENLLDRDFTATAPNQKWVTDITYIPCTDGWLYLATVMDLFSRRIVGWAMESHLEATLVMSALNMAFESRGPVGGVLHHSDRGSQYASEAYRQALERLGAVQRMSRKGDCWDNAVQESFFSTLKLELDLRKARGTRAQTKTEVFEWIEVFYNRIRRHSALGYQSPVAFEEAFYARTELLSNP</sequence>
<proteinExistence type="predicted"/>
<dbReference type="OrthoDB" id="68750at2"/>
<keyword evidence="3" id="KW-1185">Reference proteome</keyword>
<dbReference type="Gene3D" id="3.30.420.10">
    <property type="entry name" value="Ribonuclease H-like superfamily/Ribonuclease H"/>
    <property type="match status" value="1"/>
</dbReference>
<reference evidence="2 3" key="1">
    <citation type="submission" date="2018-12" db="EMBL/GenBank/DDBJ databases">
        <title>Deinococcus radiophilus ATCC 27603 genome sequencing and assembly.</title>
        <authorList>
            <person name="Maclea K.S."/>
            <person name="Maynard C.R."/>
        </authorList>
    </citation>
    <scope>NUCLEOTIDE SEQUENCE [LARGE SCALE GENOMIC DNA]</scope>
    <source>
        <strain evidence="2 3">ATCC 27603</strain>
    </source>
</reference>
<dbReference type="InterPro" id="IPR025948">
    <property type="entry name" value="HTH-like_dom"/>
</dbReference>
<dbReference type="Pfam" id="PF13333">
    <property type="entry name" value="rve_2"/>
    <property type="match status" value="1"/>
</dbReference>
<feature type="domain" description="Integrase catalytic" evidence="1">
    <location>
        <begin position="136"/>
        <end position="299"/>
    </location>
</feature>
<dbReference type="Proteomes" id="UP000277766">
    <property type="component" value="Unassembled WGS sequence"/>
</dbReference>
<comment type="caution">
    <text evidence="2">The sequence shown here is derived from an EMBL/GenBank/DDBJ whole genome shotgun (WGS) entry which is preliminary data.</text>
</comment>
<dbReference type="EMBL" id="RXPE01000083">
    <property type="protein sequence ID" value="RTR16694.1"/>
    <property type="molecule type" value="Genomic_DNA"/>
</dbReference>
<dbReference type="SUPFAM" id="SSF53098">
    <property type="entry name" value="Ribonuclease H-like"/>
    <property type="match status" value="1"/>
</dbReference>
<evidence type="ECO:0000313" key="2">
    <source>
        <dbReference type="EMBL" id="RTR16694.1"/>
    </source>
</evidence>
<evidence type="ECO:0000313" key="3">
    <source>
        <dbReference type="Proteomes" id="UP000277766"/>
    </source>
</evidence>
<accession>A0A431VD59</accession>
<dbReference type="InterPro" id="IPR012337">
    <property type="entry name" value="RNaseH-like_sf"/>
</dbReference>
<dbReference type="Pfam" id="PF00665">
    <property type="entry name" value="rve"/>
    <property type="match status" value="1"/>
</dbReference>
<dbReference type="PANTHER" id="PTHR46889">
    <property type="entry name" value="TRANSPOSASE INSF FOR INSERTION SEQUENCE IS3B-RELATED"/>
    <property type="match status" value="1"/>
</dbReference>
<organism evidence="2 3">
    <name type="scientific">Deinococcus radiophilus</name>
    <dbReference type="NCBI Taxonomy" id="32062"/>
    <lineage>
        <taxon>Bacteria</taxon>
        <taxon>Thermotogati</taxon>
        <taxon>Deinococcota</taxon>
        <taxon>Deinococci</taxon>
        <taxon>Deinococcales</taxon>
        <taxon>Deinococcaceae</taxon>
        <taxon>Deinococcus</taxon>
    </lineage>
</organism>
<dbReference type="GO" id="GO:0015074">
    <property type="term" value="P:DNA integration"/>
    <property type="evidence" value="ECO:0007669"/>
    <property type="project" value="InterPro"/>
</dbReference>
<dbReference type="AlphaFoldDB" id="A0A431VD59"/>